<reference evidence="10 11" key="1">
    <citation type="journal article" name="Sci. Rep.">
        <title>Telomere-to-telomere assembled and centromere annotated genomes of the two main subspecies of the button mushroom Agaricus bisporus reveal especially polymorphic chromosome ends.</title>
        <authorList>
            <person name="Sonnenberg A.S.M."/>
            <person name="Sedaghat-Telgerd N."/>
            <person name="Lavrijssen B."/>
            <person name="Ohm R.A."/>
            <person name="Hendrickx P.M."/>
            <person name="Scholtmeijer K."/>
            <person name="Baars J.J.P."/>
            <person name="van Peer A."/>
        </authorList>
    </citation>
    <scope>NUCLEOTIDE SEQUENCE [LARGE SCALE GENOMIC DNA]</scope>
    <source>
        <strain evidence="10 11">H119_p4</strain>
    </source>
</reference>
<feature type="region of interest" description="Disordered" evidence="6">
    <location>
        <begin position="1"/>
        <end position="34"/>
    </location>
</feature>
<evidence type="ECO:0000256" key="7">
    <source>
        <dbReference type="SAM" id="Phobius"/>
    </source>
</evidence>
<keyword evidence="7" id="KW-1133">Transmembrane helix</keyword>
<evidence type="ECO:0000259" key="8">
    <source>
        <dbReference type="Pfam" id="PF04130"/>
    </source>
</evidence>
<evidence type="ECO:0000256" key="3">
    <source>
        <dbReference type="ARBA" id="ARBA00022490"/>
    </source>
</evidence>
<dbReference type="InterPro" id="IPR042241">
    <property type="entry name" value="GCP_C_sf"/>
</dbReference>
<sequence>MQQISQNTFSDNPPPYDAVQQPNEPGKSLKHPGADFADTHVNKSKATSVEQTAMSQEALHAPVMFAGPSYIPQQHPSFSPTVYHYVNPTTGEHVTSLLPPDHPEMVCLQQGQHVKETRYGLIGVLAAIFWFPLGIGLCLLDRRIVHSFLYIVAIDNLILRYKLVQTVAVNMSNQTPENPLWSHFDHEELIDQGNDFKLNALPPIFPTFLVPVLPDKPQNPILDNIRLSEKQRERTKDFTRNIPSLPPELHIVADDLLRLRLEAENQPKGVLWDKLDVHGSNSKGQLLSWDALRPDNRARPSTPFLSERDSLIYASARYYILPRLEDPSTRVVYVKQVDLFSSLKMTVLGNSSMYHSWDDETQKFCQIGVHQGERGFLLLDGKDEVVSNSVISRFLTVGNLLRRLDILLKDLRNRSVQGPTTHAFTHALSNILECLRKSLAKCPPSLAELSTGSVPISGIWLHYELYWETLVSLAAFCGREEEKVPRKYKSFNYSSIDLLSHIYSHLDIHLIRQSSRMIIAIFAYLLSCTSKEYLRQVSQSVGFGPQPPQRQERINDLSLDEYIIDEEGDGEEDIFDVLDRVEEKYPSFFPPELLAILPAAQKSLILLRKAQPDHALLSQPRRENGVEWLWQHEDIEAAFLNKAKNHQVRSTQTVENTSLEVPVQDYTPELEGFKVFDMEPGTSSLTIGSSATTVQEFIDSFPHSLPPITPTLAHLSSVTLSKLFRHSSTLASTLLHLFLDHPGGLNLRSHLILLRDFLLLTSSPFKLKLSNALFSDNEDYEIDNENRAMSLQIIRQRKPIMGGSKQPWAVGLASALLEREIWPPVGADLSFFLRTVIVDSLEDTQRGHNLPKQIVNDASWRLGFAIRDLPIGSGRDRWLNPLYVEALDFLYMDYKPPHPLEVLIPPEVLSKYQRMFTFLLRLIRVEHALHALHRMARSVETPIFPTLTQSRKSFLHFRFLAQSFISALSGYVFDTVIGGNFDPFLAELSSGHNEGEHREHRRFSDVFELAKRHSDLLDEILSACLMRSGQRAAGDLLRQTTEIALEFAVVIAELRRGRLQEYEAAPMVEDSFKRFRNKMAALIKVLRSIVDKNTSKSYADHFFIGQRNLPGGLEALHHLLLRIDTSDWWTITPVSNNDV</sequence>
<evidence type="ECO:0000256" key="1">
    <source>
        <dbReference type="ARBA" id="ARBA00004245"/>
    </source>
</evidence>
<feature type="domain" description="Gamma tubulin complex component protein N-terminal" evidence="9">
    <location>
        <begin position="346"/>
        <end position="622"/>
    </location>
</feature>
<dbReference type="PANTHER" id="PTHR19302:SF70">
    <property type="entry name" value="GAMMA-TUBULIN COMPLEX COMPONENT 6"/>
    <property type="match status" value="1"/>
</dbReference>
<protein>
    <recommendedName>
        <fullName evidence="12">Spindle pole body component</fullName>
    </recommendedName>
</protein>
<evidence type="ECO:0000313" key="10">
    <source>
        <dbReference type="EMBL" id="KAF7782990.1"/>
    </source>
</evidence>
<dbReference type="PANTHER" id="PTHR19302">
    <property type="entry name" value="GAMMA TUBULIN COMPLEX PROTEIN"/>
    <property type="match status" value="1"/>
</dbReference>
<evidence type="ECO:0000259" key="9">
    <source>
        <dbReference type="Pfam" id="PF17681"/>
    </source>
</evidence>
<dbReference type="GO" id="GO:0051225">
    <property type="term" value="P:spindle assembly"/>
    <property type="evidence" value="ECO:0007669"/>
    <property type="project" value="TreeGrafter"/>
</dbReference>
<keyword evidence="4" id="KW-0493">Microtubule</keyword>
<dbReference type="GO" id="GO:0005816">
    <property type="term" value="C:spindle pole body"/>
    <property type="evidence" value="ECO:0007669"/>
    <property type="project" value="UniProtKB-ARBA"/>
</dbReference>
<evidence type="ECO:0000256" key="6">
    <source>
        <dbReference type="SAM" id="MobiDB-lite"/>
    </source>
</evidence>
<keyword evidence="7" id="KW-0812">Transmembrane</keyword>
<comment type="similarity">
    <text evidence="2">Belongs to the TUBGCP family.</text>
</comment>
<comment type="caution">
    <text evidence="10">The sequence shown here is derived from an EMBL/GenBank/DDBJ whole genome shotgun (WGS) entry which is preliminary data.</text>
</comment>
<dbReference type="GO" id="GO:0000922">
    <property type="term" value="C:spindle pole"/>
    <property type="evidence" value="ECO:0007669"/>
    <property type="project" value="InterPro"/>
</dbReference>
<dbReference type="GO" id="GO:0031122">
    <property type="term" value="P:cytoplasmic microtubule organization"/>
    <property type="evidence" value="ECO:0007669"/>
    <property type="project" value="TreeGrafter"/>
</dbReference>
<evidence type="ECO:0000313" key="11">
    <source>
        <dbReference type="Proteomes" id="UP000629468"/>
    </source>
</evidence>
<dbReference type="Pfam" id="PF17681">
    <property type="entry name" value="GCP_N_terminal"/>
    <property type="match status" value="1"/>
</dbReference>
<dbReference type="GO" id="GO:0043015">
    <property type="term" value="F:gamma-tubulin binding"/>
    <property type="evidence" value="ECO:0007669"/>
    <property type="project" value="InterPro"/>
</dbReference>
<dbReference type="GO" id="GO:0051321">
    <property type="term" value="P:meiotic cell cycle"/>
    <property type="evidence" value="ECO:0007669"/>
    <property type="project" value="TreeGrafter"/>
</dbReference>
<evidence type="ECO:0000256" key="2">
    <source>
        <dbReference type="ARBA" id="ARBA00010337"/>
    </source>
</evidence>
<keyword evidence="5" id="KW-0206">Cytoskeleton</keyword>
<keyword evidence="7" id="KW-0472">Membrane</keyword>
<dbReference type="InterPro" id="IPR040457">
    <property type="entry name" value="GCP_C"/>
</dbReference>
<dbReference type="GO" id="GO:0051011">
    <property type="term" value="F:microtubule minus-end binding"/>
    <property type="evidence" value="ECO:0007669"/>
    <property type="project" value="TreeGrafter"/>
</dbReference>
<dbReference type="EMBL" id="JABXXO010000003">
    <property type="protein sequence ID" value="KAF7782990.1"/>
    <property type="molecule type" value="Genomic_DNA"/>
</dbReference>
<dbReference type="Gene3D" id="1.20.120.1900">
    <property type="entry name" value="Gamma-tubulin complex, C-terminal domain"/>
    <property type="match status" value="1"/>
</dbReference>
<organism evidence="10 11">
    <name type="scientific">Agaricus bisporus var. burnettii</name>
    <dbReference type="NCBI Taxonomy" id="192524"/>
    <lineage>
        <taxon>Eukaryota</taxon>
        <taxon>Fungi</taxon>
        <taxon>Dikarya</taxon>
        <taxon>Basidiomycota</taxon>
        <taxon>Agaricomycotina</taxon>
        <taxon>Agaricomycetes</taxon>
        <taxon>Agaricomycetidae</taxon>
        <taxon>Agaricales</taxon>
        <taxon>Agaricineae</taxon>
        <taxon>Agaricaceae</taxon>
        <taxon>Agaricus</taxon>
    </lineage>
</organism>
<name>A0A8H7F8Y3_AGABI</name>
<dbReference type="InterPro" id="IPR041470">
    <property type="entry name" value="GCP_N"/>
</dbReference>
<dbReference type="GO" id="GO:0000278">
    <property type="term" value="P:mitotic cell cycle"/>
    <property type="evidence" value="ECO:0007669"/>
    <property type="project" value="TreeGrafter"/>
</dbReference>
<dbReference type="GO" id="GO:0005874">
    <property type="term" value="C:microtubule"/>
    <property type="evidence" value="ECO:0007669"/>
    <property type="project" value="UniProtKB-KW"/>
</dbReference>
<feature type="domain" description="Gamma tubulin complex component C-terminal" evidence="8">
    <location>
        <begin position="747"/>
        <end position="1129"/>
    </location>
</feature>
<evidence type="ECO:0000256" key="4">
    <source>
        <dbReference type="ARBA" id="ARBA00022701"/>
    </source>
</evidence>
<dbReference type="GO" id="GO:0007020">
    <property type="term" value="P:microtubule nucleation"/>
    <property type="evidence" value="ECO:0007669"/>
    <property type="project" value="InterPro"/>
</dbReference>
<accession>A0A8H7F8Y3</accession>
<feature type="compositionally biased region" description="Polar residues" evidence="6">
    <location>
        <begin position="1"/>
        <end position="11"/>
    </location>
</feature>
<evidence type="ECO:0000256" key="5">
    <source>
        <dbReference type="ARBA" id="ARBA00023212"/>
    </source>
</evidence>
<dbReference type="Pfam" id="PF04130">
    <property type="entry name" value="GCP_C_terminal"/>
    <property type="match status" value="1"/>
</dbReference>
<dbReference type="AlphaFoldDB" id="A0A8H7F8Y3"/>
<dbReference type="Proteomes" id="UP000629468">
    <property type="component" value="Unassembled WGS sequence"/>
</dbReference>
<feature type="transmembrane region" description="Helical" evidence="7">
    <location>
        <begin position="119"/>
        <end position="140"/>
    </location>
</feature>
<dbReference type="InterPro" id="IPR007259">
    <property type="entry name" value="GCP"/>
</dbReference>
<comment type="subcellular location">
    <subcellularLocation>
        <location evidence="1">Cytoplasm</location>
        <location evidence="1">Cytoskeleton</location>
    </subcellularLocation>
</comment>
<keyword evidence="3" id="KW-0963">Cytoplasm</keyword>
<proteinExistence type="inferred from homology"/>
<evidence type="ECO:0008006" key="12">
    <source>
        <dbReference type="Google" id="ProtNLM"/>
    </source>
</evidence>
<dbReference type="GO" id="GO:0000930">
    <property type="term" value="C:gamma-tubulin complex"/>
    <property type="evidence" value="ECO:0007669"/>
    <property type="project" value="TreeGrafter"/>
</dbReference>
<gene>
    <name evidence="10" type="ORF">Agabi119p4_2366</name>
</gene>